<organism evidence="1">
    <name type="scientific">marine sediment metagenome</name>
    <dbReference type="NCBI Taxonomy" id="412755"/>
    <lineage>
        <taxon>unclassified sequences</taxon>
        <taxon>metagenomes</taxon>
        <taxon>ecological metagenomes</taxon>
    </lineage>
</organism>
<dbReference type="AlphaFoldDB" id="X1MCD0"/>
<proteinExistence type="predicted"/>
<gene>
    <name evidence="1" type="ORF">S06H3_11840</name>
</gene>
<reference evidence="1" key="1">
    <citation type="journal article" date="2014" name="Front. Microbiol.">
        <title>High frequency of phylogenetically diverse reductive dehalogenase-homologous genes in deep subseafloor sedimentary metagenomes.</title>
        <authorList>
            <person name="Kawai M."/>
            <person name="Futagami T."/>
            <person name="Toyoda A."/>
            <person name="Takaki Y."/>
            <person name="Nishi S."/>
            <person name="Hori S."/>
            <person name="Arai W."/>
            <person name="Tsubouchi T."/>
            <person name="Morono Y."/>
            <person name="Uchiyama I."/>
            <person name="Ito T."/>
            <person name="Fujiyama A."/>
            <person name="Inagaki F."/>
            <person name="Takami H."/>
        </authorList>
    </citation>
    <scope>NUCLEOTIDE SEQUENCE</scope>
    <source>
        <strain evidence="1">Expedition CK06-06</strain>
    </source>
</reference>
<accession>X1MCD0</accession>
<name>X1MCD0_9ZZZZ</name>
<dbReference type="EMBL" id="BARV01005821">
    <property type="protein sequence ID" value="GAI03984.1"/>
    <property type="molecule type" value="Genomic_DNA"/>
</dbReference>
<comment type="caution">
    <text evidence="1">The sequence shown here is derived from an EMBL/GenBank/DDBJ whole genome shotgun (WGS) entry which is preliminary data.</text>
</comment>
<protein>
    <submittedName>
        <fullName evidence="1">Uncharacterized protein</fullName>
    </submittedName>
</protein>
<sequence>MLLCIGVSIATPVIDELIDEVKELRDGVEELTNDGITVMKDGIIEGIDDIKFGKVMEDKITKLAQNYTSFMDSDKNTNSSVQFIMQTEEIKTIEPIKTTIEEPAEEMRFFQRFLALFKR</sequence>
<evidence type="ECO:0000313" key="1">
    <source>
        <dbReference type="EMBL" id="GAI03984.1"/>
    </source>
</evidence>